<dbReference type="InterPro" id="IPR020846">
    <property type="entry name" value="MFS_dom"/>
</dbReference>
<dbReference type="RefSeq" id="WP_055705854.1">
    <property type="nucleotide sequence ID" value="NZ_JBPJFI010000003.1"/>
</dbReference>
<evidence type="ECO:0000256" key="5">
    <source>
        <dbReference type="ARBA" id="ARBA00023136"/>
    </source>
</evidence>
<feature type="transmembrane region" description="Helical" evidence="6">
    <location>
        <begin position="235"/>
        <end position="254"/>
    </location>
</feature>
<dbReference type="GO" id="GO:0005886">
    <property type="term" value="C:plasma membrane"/>
    <property type="evidence" value="ECO:0007669"/>
    <property type="project" value="UniProtKB-SubCell"/>
</dbReference>
<dbReference type="AlphaFoldDB" id="A0A542SYC9"/>
<evidence type="ECO:0000256" key="1">
    <source>
        <dbReference type="ARBA" id="ARBA00004651"/>
    </source>
</evidence>
<dbReference type="SUPFAM" id="SSF103473">
    <property type="entry name" value="MFS general substrate transporter"/>
    <property type="match status" value="1"/>
</dbReference>
<feature type="transmembrane region" description="Helical" evidence="6">
    <location>
        <begin position="196"/>
        <end position="223"/>
    </location>
</feature>
<sequence>MTRRTIPLVAGICCIGTSELLPGGMLSQLGSALDVDVTTAGLLVTVYAATVALAGPVVTVLTAGVYKARLATWLLAVFTVGNVVIATAAGFPLVLLGRVVTASVHGAYLATAIVVTQRLLPVERSSKAVTAIQFGVNLATVLGIPAGAALAQLGGWRTPFAMISVVAALATWGVHKATAHLDIGTPEPDARQEISALLNLNVALTVGATALFSAAMFTVITYFEPSAVAAGYAERAVPVLLVVYGVASIAGNSIGGRLAGRGRGHALLTAAAFIACCAAFQPLQRSTVTFPVGAVLFALATFSLIPILQSDVLDLAAAAPSLSLSANMSAFGAGAALGSFAGGRVITHFHDVHDVPLAAAVLALGGFALYGWRHARPASSPVDRIKEASHFQA</sequence>
<keyword evidence="9" id="KW-1185">Reference proteome</keyword>
<name>A0A542SYC9_9ACTN</name>
<dbReference type="PANTHER" id="PTHR43124:SF3">
    <property type="entry name" value="CHLORAMPHENICOL EFFLUX PUMP RV0191"/>
    <property type="match status" value="1"/>
</dbReference>
<feature type="transmembrane region" description="Helical" evidence="6">
    <location>
        <begin position="42"/>
        <end position="63"/>
    </location>
</feature>
<dbReference type="InterPro" id="IPR011701">
    <property type="entry name" value="MFS"/>
</dbReference>
<evidence type="ECO:0000259" key="7">
    <source>
        <dbReference type="PROSITE" id="PS50850"/>
    </source>
</evidence>
<feature type="transmembrane region" description="Helical" evidence="6">
    <location>
        <begin position="156"/>
        <end position="175"/>
    </location>
</feature>
<keyword evidence="4 6" id="KW-1133">Transmembrane helix</keyword>
<organism evidence="8 9">
    <name type="scientific">Streptomyces puniciscabiei</name>
    <dbReference type="NCBI Taxonomy" id="164348"/>
    <lineage>
        <taxon>Bacteria</taxon>
        <taxon>Bacillati</taxon>
        <taxon>Actinomycetota</taxon>
        <taxon>Actinomycetes</taxon>
        <taxon>Kitasatosporales</taxon>
        <taxon>Streptomycetaceae</taxon>
        <taxon>Streptomyces</taxon>
    </lineage>
</organism>
<dbReference type="InterPro" id="IPR050189">
    <property type="entry name" value="MFS_Efflux_Transporters"/>
</dbReference>
<reference evidence="8 9" key="1">
    <citation type="submission" date="2019-06" db="EMBL/GenBank/DDBJ databases">
        <title>Sequencing the genomes of 1000 actinobacteria strains.</title>
        <authorList>
            <person name="Klenk H.-P."/>
        </authorList>
    </citation>
    <scope>NUCLEOTIDE SEQUENCE [LARGE SCALE GENOMIC DNA]</scope>
    <source>
        <strain evidence="8 9">DSM 41929</strain>
    </source>
</reference>
<feature type="transmembrane region" description="Helical" evidence="6">
    <location>
        <begin position="266"/>
        <end position="283"/>
    </location>
</feature>
<evidence type="ECO:0000313" key="9">
    <source>
        <dbReference type="Proteomes" id="UP000318103"/>
    </source>
</evidence>
<feature type="transmembrane region" description="Helical" evidence="6">
    <location>
        <begin position="355"/>
        <end position="372"/>
    </location>
</feature>
<dbReference type="CDD" id="cd17324">
    <property type="entry name" value="MFS_NepI_like"/>
    <property type="match status" value="1"/>
</dbReference>
<comment type="caution">
    <text evidence="8">The sequence shown here is derived from an EMBL/GenBank/DDBJ whole genome shotgun (WGS) entry which is preliminary data.</text>
</comment>
<gene>
    <name evidence="8" type="ORF">FB563_8322</name>
</gene>
<evidence type="ECO:0000313" key="8">
    <source>
        <dbReference type="EMBL" id="TQK79327.1"/>
    </source>
</evidence>
<dbReference type="PROSITE" id="PS50850">
    <property type="entry name" value="MFS"/>
    <property type="match status" value="1"/>
</dbReference>
<dbReference type="EMBL" id="VFNX01000007">
    <property type="protein sequence ID" value="TQK79327.1"/>
    <property type="molecule type" value="Genomic_DNA"/>
</dbReference>
<dbReference type="GO" id="GO:0022857">
    <property type="term" value="F:transmembrane transporter activity"/>
    <property type="evidence" value="ECO:0007669"/>
    <property type="project" value="InterPro"/>
</dbReference>
<feature type="transmembrane region" description="Helical" evidence="6">
    <location>
        <begin position="70"/>
        <end position="89"/>
    </location>
</feature>
<dbReference type="OrthoDB" id="9814237at2"/>
<keyword evidence="3 6" id="KW-0812">Transmembrane</keyword>
<feature type="transmembrane region" description="Helical" evidence="6">
    <location>
        <begin position="315"/>
        <end position="335"/>
    </location>
</feature>
<dbReference type="PANTHER" id="PTHR43124">
    <property type="entry name" value="PURINE EFFLUX PUMP PBUE"/>
    <property type="match status" value="1"/>
</dbReference>
<comment type="subcellular location">
    <subcellularLocation>
        <location evidence="1">Cell membrane</location>
        <topology evidence="1">Multi-pass membrane protein</topology>
    </subcellularLocation>
</comment>
<feature type="domain" description="Major facilitator superfamily (MFS) profile" evidence="7">
    <location>
        <begin position="1"/>
        <end position="377"/>
    </location>
</feature>
<dbReference type="Proteomes" id="UP000318103">
    <property type="component" value="Unassembled WGS sequence"/>
</dbReference>
<keyword evidence="2" id="KW-1003">Cell membrane</keyword>
<protein>
    <submittedName>
        <fullName evidence="8">DHA1 family inner membrane transport protein</fullName>
    </submittedName>
</protein>
<keyword evidence="5 6" id="KW-0472">Membrane</keyword>
<evidence type="ECO:0000256" key="4">
    <source>
        <dbReference type="ARBA" id="ARBA00022989"/>
    </source>
</evidence>
<proteinExistence type="predicted"/>
<dbReference type="Pfam" id="PF07690">
    <property type="entry name" value="MFS_1"/>
    <property type="match status" value="1"/>
</dbReference>
<feature type="transmembrane region" description="Helical" evidence="6">
    <location>
        <begin position="95"/>
        <end position="116"/>
    </location>
</feature>
<accession>A0A542SYC9</accession>
<dbReference type="InterPro" id="IPR036259">
    <property type="entry name" value="MFS_trans_sf"/>
</dbReference>
<evidence type="ECO:0000256" key="6">
    <source>
        <dbReference type="SAM" id="Phobius"/>
    </source>
</evidence>
<evidence type="ECO:0000256" key="3">
    <source>
        <dbReference type="ARBA" id="ARBA00022692"/>
    </source>
</evidence>
<feature type="transmembrane region" description="Helical" evidence="6">
    <location>
        <begin position="289"/>
        <end position="308"/>
    </location>
</feature>
<feature type="transmembrane region" description="Helical" evidence="6">
    <location>
        <begin position="128"/>
        <end position="150"/>
    </location>
</feature>
<dbReference type="Gene3D" id="1.20.1250.20">
    <property type="entry name" value="MFS general substrate transporter like domains"/>
    <property type="match status" value="1"/>
</dbReference>
<evidence type="ECO:0000256" key="2">
    <source>
        <dbReference type="ARBA" id="ARBA00022475"/>
    </source>
</evidence>